<name>A0ABY5PE68_9ACTN</name>
<dbReference type="Gene3D" id="3.40.50.300">
    <property type="entry name" value="P-loop containing nucleotide triphosphate hydrolases"/>
    <property type="match status" value="1"/>
</dbReference>
<protein>
    <recommendedName>
        <fullName evidence="4">DNA polymerase III delta N-terminal domain-containing protein</fullName>
    </recommendedName>
</protein>
<organism evidence="2 3">
    <name type="scientific">Svornostia abyssi</name>
    <dbReference type="NCBI Taxonomy" id="2898438"/>
    <lineage>
        <taxon>Bacteria</taxon>
        <taxon>Bacillati</taxon>
        <taxon>Actinomycetota</taxon>
        <taxon>Thermoleophilia</taxon>
        <taxon>Solirubrobacterales</taxon>
        <taxon>Baekduiaceae</taxon>
        <taxon>Svornostia</taxon>
    </lineage>
</organism>
<dbReference type="Proteomes" id="UP001058860">
    <property type="component" value="Chromosome"/>
</dbReference>
<feature type="region of interest" description="Disordered" evidence="1">
    <location>
        <begin position="125"/>
        <end position="157"/>
    </location>
</feature>
<keyword evidence="3" id="KW-1185">Reference proteome</keyword>
<reference evidence="3" key="1">
    <citation type="submission" date="2021-11" db="EMBL/GenBank/DDBJ databases">
        <title>Cultivation dependent microbiological survey of springs from the worlds oldest radium mine currently devoted to the extraction of radon-saturated water.</title>
        <authorList>
            <person name="Kapinusova G."/>
            <person name="Smrhova T."/>
            <person name="Strejcek M."/>
            <person name="Suman J."/>
            <person name="Jani K."/>
            <person name="Pajer P."/>
            <person name="Uhlik O."/>
        </authorList>
    </citation>
    <scope>NUCLEOTIDE SEQUENCE [LARGE SCALE GENOMIC DNA]</scope>
    <source>
        <strain evidence="3">J379</strain>
    </source>
</reference>
<dbReference type="InterPro" id="IPR027417">
    <property type="entry name" value="P-loop_NTPase"/>
</dbReference>
<gene>
    <name evidence="2" type="ORF">LRS13_20075</name>
</gene>
<evidence type="ECO:0000313" key="2">
    <source>
        <dbReference type="EMBL" id="UUY02959.1"/>
    </source>
</evidence>
<proteinExistence type="predicted"/>
<evidence type="ECO:0000256" key="1">
    <source>
        <dbReference type="SAM" id="MobiDB-lite"/>
    </source>
</evidence>
<sequence length="157" mass="16581">MASLKPAYLFHGDDHGRVSERRAGLRTLAESGGDASALEILEGEAATPDAAAAALNAMTFAMGRRVIIVDGVERWKDAEVADSIVPALATLPPETTIAFFAREEGRFKVPAGLAKAVEAAGGDVRAHNSMKARELPAGPRGRRSASGSSWTARRRRS</sequence>
<evidence type="ECO:0000313" key="3">
    <source>
        <dbReference type="Proteomes" id="UP001058860"/>
    </source>
</evidence>
<accession>A0ABY5PE68</accession>
<evidence type="ECO:0008006" key="4">
    <source>
        <dbReference type="Google" id="ProtNLM"/>
    </source>
</evidence>
<dbReference type="RefSeq" id="WP_353863477.1">
    <property type="nucleotide sequence ID" value="NZ_CP088295.1"/>
</dbReference>
<dbReference type="EMBL" id="CP088295">
    <property type="protein sequence ID" value="UUY02959.1"/>
    <property type="molecule type" value="Genomic_DNA"/>
</dbReference>